<dbReference type="PANTHER" id="PTHR46609:SF8">
    <property type="entry name" value="YQAJ VIRAL RECOMBINASE DOMAIN-CONTAINING PROTEIN"/>
    <property type="match status" value="1"/>
</dbReference>
<dbReference type="CDD" id="cd22343">
    <property type="entry name" value="PDDEXK_lambda_exonuclease-like"/>
    <property type="match status" value="1"/>
</dbReference>
<dbReference type="Gene3D" id="3.90.320.10">
    <property type="match status" value="1"/>
</dbReference>
<dbReference type="EMBL" id="VUJU01006966">
    <property type="protein sequence ID" value="KAF0747084.1"/>
    <property type="molecule type" value="Genomic_DNA"/>
</dbReference>
<dbReference type="Proteomes" id="UP000478052">
    <property type="component" value="Unassembled WGS sequence"/>
</dbReference>
<keyword evidence="1" id="KW-0863">Zinc-finger</keyword>
<dbReference type="GO" id="GO:0006281">
    <property type="term" value="P:DNA repair"/>
    <property type="evidence" value="ECO:0007669"/>
    <property type="project" value="UniProtKB-ARBA"/>
</dbReference>
<evidence type="ECO:0000256" key="1">
    <source>
        <dbReference type="PROSITE-ProRule" id="PRU00325"/>
    </source>
</evidence>
<dbReference type="Pfam" id="PF09588">
    <property type="entry name" value="YqaJ"/>
    <property type="match status" value="1"/>
</dbReference>
<sequence>MAFTIGEIFAFANCSINSRNVVEGEQVLKSKQIILCGKIVKENEVQIKALVIQTSHIREMPHEITGNISTVPLFKIEKFTCTCAAGLSECCKHIVVILLLLNRNSLDEIETLSSTELKCQWTKLKEPSLEQFKPVPISKFCCVGNYIDFILISSKTTIRSALISAAPLSAIALHSTGRKSFEIRSDVYATEIYEEPFQIISNELLDVISEYSVLNLGDCCQKVYDCKVILTMTPTKIRNLSLNDKSFWHQIRQFKITGSRCYSLYTYYTSSNKSDEKWSKKASSYFWPKSFSNKFVKHGIKYEQIARELYAETTKQKVIQSGFIVHYQTPWLGYSSDGIVLNDLNVPIKLLEIKCPYLGSSKSVPELINDLKYVIKNSDSSLSLNKKDAYYAQVQLGLIMLNLETCDFVIYNSLEHKYIILNVDIDYEYCKKML</sequence>
<accession>A0A6G0Y185</accession>
<comment type="caution">
    <text evidence="3">The sequence shown here is derived from an EMBL/GenBank/DDBJ whole genome shotgun (WGS) entry which is preliminary data.</text>
</comment>
<evidence type="ECO:0000259" key="2">
    <source>
        <dbReference type="PROSITE" id="PS50966"/>
    </source>
</evidence>
<evidence type="ECO:0000313" key="3">
    <source>
        <dbReference type="EMBL" id="KAF0747084.1"/>
    </source>
</evidence>
<protein>
    <submittedName>
        <fullName evidence="3">YqaJ domain-containing protein</fullName>
    </submittedName>
</protein>
<dbReference type="InterPro" id="IPR011335">
    <property type="entry name" value="Restrct_endonuc-II-like"/>
</dbReference>
<evidence type="ECO:0000313" key="4">
    <source>
        <dbReference type="Proteomes" id="UP000478052"/>
    </source>
</evidence>
<keyword evidence="1" id="KW-0479">Metal-binding</keyword>
<dbReference type="InterPro" id="IPR007527">
    <property type="entry name" value="Znf_SWIM"/>
</dbReference>
<feature type="non-terminal residue" evidence="3">
    <location>
        <position position="434"/>
    </location>
</feature>
<dbReference type="PROSITE" id="PS50966">
    <property type="entry name" value="ZF_SWIM"/>
    <property type="match status" value="1"/>
</dbReference>
<feature type="domain" description="SWIM-type" evidence="2">
    <location>
        <begin position="69"/>
        <end position="102"/>
    </location>
</feature>
<name>A0A6G0Y185_APHCR</name>
<dbReference type="InterPro" id="IPR019080">
    <property type="entry name" value="YqaJ_viral_recombinase"/>
</dbReference>
<reference evidence="3 4" key="1">
    <citation type="submission" date="2019-08" db="EMBL/GenBank/DDBJ databases">
        <title>Whole genome of Aphis craccivora.</title>
        <authorList>
            <person name="Voronova N.V."/>
            <person name="Shulinski R.S."/>
            <person name="Bandarenka Y.V."/>
            <person name="Zhorov D.G."/>
            <person name="Warner D."/>
        </authorList>
    </citation>
    <scope>NUCLEOTIDE SEQUENCE [LARGE SCALE GENOMIC DNA]</scope>
    <source>
        <strain evidence="3">180601</strain>
        <tissue evidence="3">Whole Body</tissue>
    </source>
</reference>
<dbReference type="InterPro" id="IPR051703">
    <property type="entry name" value="NF-kappa-B_Signaling_Reg"/>
</dbReference>
<dbReference type="SUPFAM" id="SSF52980">
    <property type="entry name" value="Restriction endonuclease-like"/>
    <property type="match status" value="1"/>
</dbReference>
<organism evidence="3 4">
    <name type="scientific">Aphis craccivora</name>
    <name type="common">Cowpea aphid</name>
    <dbReference type="NCBI Taxonomy" id="307492"/>
    <lineage>
        <taxon>Eukaryota</taxon>
        <taxon>Metazoa</taxon>
        <taxon>Ecdysozoa</taxon>
        <taxon>Arthropoda</taxon>
        <taxon>Hexapoda</taxon>
        <taxon>Insecta</taxon>
        <taxon>Pterygota</taxon>
        <taxon>Neoptera</taxon>
        <taxon>Paraneoptera</taxon>
        <taxon>Hemiptera</taxon>
        <taxon>Sternorrhyncha</taxon>
        <taxon>Aphidomorpha</taxon>
        <taxon>Aphidoidea</taxon>
        <taxon>Aphididae</taxon>
        <taxon>Aphidini</taxon>
        <taxon>Aphis</taxon>
        <taxon>Aphis</taxon>
    </lineage>
</organism>
<dbReference type="GO" id="GO:0008270">
    <property type="term" value="F:zinc ion binding"/>
    <property type="evidence" value="ECO:0007669"/>
    <property type="project" value="UniProtKB-KW"/>
</dbReference>
<dbReference type="PANTHER" id="PTHR46609">
    <property type="entry name" value="EXONUCLEASE, PHAGE-TYPE/RECB, C-TERMINAL DOMAIN-CONTAINING PROTEIN"/>
    <property type="match status" value="1"/>
</dbReference>
<keyword evidence="1" id="KW-0862">Zinc</keyword>
<keyword evidence="4" id="KW-1185">Reference proteome</keyword>
<dbReference type="OrthoDB" id="6589834at2759"/>
<dbReference type="InterPro" id="IPR011604">
    <property type="entry name" value="PDDEXK-like_dom_sf"/>
</dbReference>
<dbReference type="AlphaFoldDB" id="A0A6G0Y185"/>
<proteinExistence type="predicted"/>
<gene>
    <name evidence="3" type="ORF">FWK35_00020127</name>
</gene>